<name>A4G9F9_HERAR</name>
<dbReference type="AlphaFoldDB" id="A4G9F9"/>
<sequence length="453" mass="48930">MNGLLDFAKTPAGQGLLAAFSGGLAGARRGQPINSLGRAGLAGVEGYSNALQTQGVQELRDMQMQKIKNESMASQQSRDAISRIAAGREKDPKYQPSFADLASIDKSSALKSVMPDGAIDFGLEPKVGMNPTTGKTAFFVQDKRGGTRWLDAAVPPDYQLVPGNEYKAPGVFDRRAGQFTPPGTSGNVSSTSGNMPPPAAEPQIDTNAPWAKITSPKEQDQMRGRVYDQDNKRLDDLRSKVSVGRTIMSDLERFGQLNRAQETGGLWNNLPTPTTDDQKKEMESITARLAPAQRTPGAGSSSDRDVDLYLRGLPGIDKTGTVNKEIRAAYKKQLTDAESNLGFMEKYLTDNGYLSGADVARKNAIGNEKTGGLDVSKLTPEQAAFLQQQDPDAFRRGIERGNKNKSAPEAPKQQAANVFDHLPKAISLKGKTIKDNQTGKLLRSNGMSWVEVK</sequence>
<feature type="region of interest" description="Disordered" evidence="1">
    <location>
        <begin position="180"/>
        <end position="205"/>
    </location>
</feature>
<keyword evidence="3" id="KW-1185">Reference proteome</keyword>
<evidence type="ECO:0000313" key="2">
    <source>
        <dbReference type="EMBL" id="CAL63146.1"/>
    </source>
</evidence>
<reference evidence="2 3" key="1">
    <citation type="journal article" date="2007" name="PLoS Genet.">
        <title>A tale of two oxidation states: bacterial colonization of arsenic-rich environments.</title>
        <authorList>
            <person name="Muller D."/>
            <person name="Medigue C."/>
            <person name="Koechler S."/>
            <person name="Barbe V."/>
            <person name="Barakat M."/>
            <person name="Talla E."/>
            <person name="Bonnefoy V."/>
            <person name="Krin E."/>
            <person name="Arsene-Ploetze F."/>
            <person name="Carapito C."/>
            <person name="Chandler M."/>
            <person name="Cournoyer B."/>
            <person name="Cruveiller S."/>
            <person name="Dossat C."/>
            <person name="Duval S."/>
            <person name="Heymann M."/>
            <person name="Leize E."/>
            <person name="Lieutaud A."/>
            <person name="Lievremont D."/>
            <person name="Makita Y."/>
            <person name="Mangenot S."/>
            <person name="Nitschke W."/>
            <person name="Ortet P."/>
            <person name="Perdrial N."/>
            <person name="Schoepp B."/>
            <person name="Siguier N."/>
            <person name="Simeonova D.D."/>
            <person name="Rouy Z."/>
            <person name="Segurens B."/>
            <person name="Turlin E."/>
            <person name="Vallenet D."/>
            <person name="Van Dorsselaer A."/>
            <person name="Weiss S."/>
            <person name="Weissenbach J."/>
            <person name="Lett M.C."/>
            <person name="Danchin A."/>
            <person name="Bertin P.N."/>
        </authorList>
    </citation>
    <scope>NUCLEOTIDE SEQUENCE [LARGE SCALE GENOMIC DNA]</scope>
    <source>
        <strain evidence="3">ULPAs1</strain>
    </source>
</reference>
<gene>
    <name evidence="2" type="ordered locus">HEAR3037</name>
</gene>
<dbReference type="HOGENOM" id="CLU_603783_0_0_4"/>
<dbReference type="eggNOG" id="ENOG502ZHUG">
    <property type="taxonomic scope" value="Bacteria"/>
</dbReference>
<evidence type="ECO:0000256" key="1">
    <source>
        <dbReference type="SAM" id="MobiDB-lite"/>
    </source>
</evidence>
<dbReference type="Proteomes" id="UP000006697">
    <property type="component" value="Chromosome"/>
</dbReference>
<dbReference type="KEGG" id="har:HEAR3037"/>
<dbReference type="STRING" id="204773.HEAR3037"/>
<evidence type="ECO:0000313" key="3">
    <source>
        <dbReference type="Proteomes" id="UP000006697"/>
    </source>
</evidence>
<dbReference type="EMBL" id="CU207211">
    <property type="protein sequence ID" value="CAL63146.1"/>
    <property type="molecule type" value="Genomic_DNA"/>
</dbReference>
<accession>A4G9F9</accession>
<protein>
    <submittedName>
        <fullName evidence="2">Uncharacterized protein</fullName>
    </submittedName>
</protein>
<feature type="compositionally biased region" description="Low complexity" evidence="1">
    <location>
        <begin position="180"/>
        <end position="194"/>
    </location>
</feature>
<proteinExistence type="predicted"/>
<organism evidence="2 3">
    <name type="scientific">Herminiimonas arsenicoxydans</name>
    <dbReference type="NCBI Taxonomy" id="204773"/>
    <lineage>
        <taxon>Bacteria</taxon>
        <taxon>Pseudomonadati</taxon>
        <taxon>Pseudomonadota</taxon>
        <taxon>Betaproteobacteria</taxon>
        <taxon>Burkholderiales</taxon>
        <taxon>Oxalobacteraceae</taxon>
        <taxon>Herminiimonas</taxon>
    </lineage>
</organism>